<sequence length="196" mass="22789">MSKPAEVLEEEELTRIYEWVDSIPLSRPKRNIARDFSDGVLIAEIFKHFIPSIIDLHNYPPANAARQKLANWETLNKKVLSRLDFQMDVRAINDIVNCVPEAIEKVLKIFKEKIEIYLAKNKPRNSISPKLKNNGDRPRDDEVLPSELIEKEEMIQQLRETIEVMELKIKQLEEICEIKEDKIADLEKRSQEAGLA</sequence>
<protein>
    <recommendedName>
        <fullName evidence="2">Calponin-homology (CH) domain-containing protein</fullName>
    </recommendedName>
</protein>
<keyword evidence="1" id="KW-0175">Coiled coil</keyword>
<organism evidence="3 4">
    <name type="scientific">Blepharisma stoltei</name>
    <dbReference type="NCBI Taxonomy" id="1481888"/>
    <lineage>
        <taxon>Eukaryota</taxon>
        <taxon>Sar</taxon>
        <taxon>Alveolata</taxon>
        <taxon>Ciliophora</taxon>
        <taxon>Postciliodesmatophora</taxon>
        <taxon>Heterotrichea</taxon>
        <taxon>Heterotrichida</taxon>
        <taxon>Blepharismidae</taxon>
        <taxon>Blepharisma</taxon>
    </lineage>
</organism>
<evidence type="ECO:0000313" key="3">
    <source>
        <dbReference type="EMBL" id="CAG9316889.1"/>
    </source>
</evidence>
<keyword evidence="4" id="KW-1185">Reference proteome</keyword>
<dbReference type="PANTHER" id="PTHR12509">
    <property type="entry name" value="SPERMATOGENESIS-ASSOCIATED 4-RELATED"/>
    <property type="match status" value="1"/>
</dbReference>
<dbReference type="InterPro" id="IPR010441">
    <property type="entry name" value="CH_2"/>
</dbReference>
<reference evidence="3" key="1">
    <citation type="submission" date="2021-09" db="EMBL/GenBank/DDBJ databases">
        <authorList>
            <consortium name="AG Swart"/>
            <person name="Singh M."/>
            <person name="Singh A."/>
            <person name="Seah K."/>
            <person name="Emmerich C."/>
        </authorList>
    </citation>
    <scope>NUCLEOTIDE SEQUENCE</scope>
    <source>
        <strain evidence="3">ATCC30299</strain>
    </source>
</reference>
<dbReference type="AlphaFoldDB" id="A0AAU9ITR8"/>
<feature type="coiled-coil region" evidence="1">
    <location>
        <begin position="148"/>
        <end position="189"/>
    </location>
</feature>
<proteinExistence type="predicted"/>
<gene>
    <name evidence="3" type="ORF">BSTOLATCC_MIC17521</name>
</gene>
<dbReference type="SUPFAM" id="SSF47576">
    <property type="entry name" value="Calponin-homology domain, CH-domain"/>
    <property type="match status" value="1"/>
</dbReference>
<dbReference type="Gene3D" id="1.10.418.10">
    <property type="entry name" value="Calponin-like domain"/>
    <property type="match status" value="1"/>
</dbReference>
<dbReference type="InterPro" id="IPR052111">
    <property type="entry name" value="Spermatogenesis_Ciliary_MAP"/>
</dbReference>
<comment type="caution">
    <text evidence="3">The sequence shown here is derived from an EMBL/GenBank/DDBJ whole genome shotgun (WGS) entry which is preliminary data.</text>
</comment>
<dbReference type="GO" id="GO:0005930">
    <property type="term" value="C:axoneme"/>
    <property type="evidence" value="ECO:0007669"/>
    <property type="project" value="TreeGrafter"/>
</dbReference>
<dbReference type="Proteomes" id="UP001162131">
    <property type="component" value="Unassembled WGS sequence"/>
</dbReference>
<evidence type="ECO:0000256" key="1">
    <source>
        <dbReference type="SAM" id="Coils"/>
    </source>
</evidence>
<evidence type="ECO:0000259" key="2">
    <source>
        <dbReference type="PROSITE" id="PS50021"/>
    </source>
</evidence>
<dbReference type="InterPro" id="IPR036872">
    <property type="entry name" value="CH_dom_sf"/>
</dbReference>
<dbReference type="PROSITE" id="PS50021">
    <property type="entry name" value="CH"/>
    <property type="match status" value="1"/>
</dbReference>
<dbReference type="FunFam" id="1.10.418.10:FF:000059">
    <property type="entry name" value="RIKEN cDNA 6430531B16 gene"/>
    <property type="match status" value="1"/>
</dbReference>
<dbReference type="PANTHER" id="PTHR12509:SF9">
    <property type="entry name" value="SPERM FLAGELLAR PROTEIN 1 ISOFORM X1"/>
    <property type="match status" value="1"/>
</dbReference>
<dbReference type="InterPro" id="IPR001715">
    <property type="entry name" value="CH_dom"/>
</dbReference>
<dbReference type="EMBL" id="CAJZBQ010000017">
    <property type="protein sequence ID" value="CAG9316889.1"/>
    <property type="molecule type" value="Genomic_DNA"/>
</dbReference>
<dbReference type="GO" id="GO:0008017">
    <property type="term" value="F:microtubule binding"/>
    <property type="evidence" value="ECO:0007669"/>
    <property type="project" value="TreeGrafter"/>
</dbReference>
<accession>A0AAU9ITR8</accession>
<name>A0AAU9ITR8_9CILI</name>
<dbReference type="GO" id="GO:0051493">
    <property type="term" value="P:regulation of cytoskeleton organization"/>
    <property type="evidence" value="ECO:0007669"/>
    <property type="project" value="TreeGrafter"/>
</dbReference>
<evidence type="ECO:0000313" key="4">
    <source>
        <dbReference type="Proteomes" id="UP001162131"/>
    </source>
</evidence>
<dbReference type="Pfam" id="PF06294">
    <property type="entry name" value="CH_2"/>
    <property type="match status" value="1"/>
</dbReference>
<feature type="domain" description="Calponin-homology (CH)" evidence="2">
    <location>
        <begin position="10"/>
        <end position="115"/>
    </location>
</feature>